<dbReference type="EMBL" id="LAZR01031024">
    <property type="protein sequence ID" value="KKL54926.1"/>
    <property type="molecule type" value="Genomic_DNA"/>
</dbReference>
<proteinExistence type="predicted"/>
<protein>
    <submittedName>
        <fullName evidence="1">Uncharacterized protein</fullName>
    </submittedName>
</protein>
<comment type="caution">
    <text evidence="1">The sequence shown here is derived from an EMBL/GenBank/DDBJ whole genome shotgun (WGS) entry which is preliminary data.</text>
</comment>
<sequence>MVRAKPEVPTMKADELQLVVKMVARRLHERLKGAKKSFGPKPFLGEELSEDELFDRYNQVRHDVEGWTELLPTVSKVNENGAVLLRKDFVEQVKAFERRNREGI</sequence>
<accession>A0A0F9DM81</accession>
<evidence type="ECO:0000313" key="1">
    <source>
        <dbReference type="EMBL" id="KKL54926.1"/>
    </source>
</evidence>
<gene>
    <name evidence="1" type="ORF">LCGC14_2260530</name>
</gene>
<dbReference type="AlphaFoldDB" id="A0A0F9DM81"/>
<organism evidence="1">
    <name type="scientific">marine sediment metagenome</name>
    <dbReference type="NCBI Taxonomy" id="412755"/>
    <lineage>
        <taxon>unclassified sequences</taxon>
        <taxon>metagenomes</taxon>
        <taxon>ecological metagenomes</taxon>
    </lineage>
</organism>
<name>A0A0F9DM81_9ZZZZ</name>
<reference evidence="1" key="1">
    <citation type="journal article" date="2015" name="Nature">
        <title>Complex archaea that bridge the gap between prokaryotes and eukaryotes.</title>
        <authorList>
            <person name="Spang A."/>
            <person name="Saw J.H."/>
            <person name="Jorgensen S.L."/>
            <person name="Zaremba-Niedzwiedzka K."/>
            <person name="Martijn J."/>
            <person name="Lind A.E."/>
            <person name="van Eijk R."/>
            <person name="Schleper C."/>
            <person name="Guy L."/>
            <person name="Ettema T.J."/>
        </authorList>
    </citation>
    <scope>NUCLEOTIDE SEQUENCE</scope>
</reference>